<dbReference type="Gramene" id="OIT08020">
    <property type="protein sequence ID" value="OIT08020"/>
    <property type="gene ID" value="A4A49_03627"/>
</dbReference>
<feature type="compositionally biased region" description="Basic and acidic residues" evidence="1">
    <location>
        <begin position="23"/>
        <end position="37"/>
    </location>
</feature>
<evidence type="ECO:0000313" key="2">
    <source>
        <dbReference type="EMBL" id="OIT08020.1"/>
    </source>
</evidence>
<feature type="compositionally biased region" description="Basic and acidic residues" evidence="1">
    <location>
        <begin position="84"/>
        <end position="93"/>
    </location>
</feature>
<accession>A0A1J6IUR7</accession>
<dbReference type="AlphaFoldDB" id="A0A1J6IUR7"/>
<feature type="region of interest" description="Disordered" evidence="1">
    <location>
        <begin position="1"/>
        <end position="37"/>
    </location>
</feature>
<sequence length="397" mass="43989">MQARKNKYQRDRRGYIIEETNEKEDSKGNGKAKEEAVMSKNKFETLEVEEDVQPILIITDGNVDGKDKNKRKEQVFKGTSKVQQQEHKEKGRDQSPNPTSNGIKGGDSRKLLDKEGGITTLNKEECEKSKEGSCGQRIQSSHMGAQAVAPSTAPSSIDTRVDDETKKESTIDWVHRRFGTNKEELRQCNVTTNHSCQEIPSQTYEDAGQLEDGNEVNSKKALWSDEVEGNGTLNPSKTGEILAFIDGVPVYALDKGLDEGVPIEVRKEPVGQDQQTVHGKEVDPNGTVTSSYLATVNPNLGSVYELQFRLMQENLGNMEKSSEIHEASLAPYEPVEQAIVTRELGELESMPVACASGTGSLMQIQVNVPLKMPNQVLHDIITHKELPDDIQNTLIDQ</sequence>
<dbReference type="Proteomes" id="UP000187609">
    <property type="component" value="Unassembled WGS sequence"/>
</dbReference>
<evidence type="ECO:0000313" key="3">
    <source>
        <dbReference type="Proteomes" id="UP000187609"/>
    </source>
</evidence>
<evidence type="ECO:0000256" key="1">
    <source>
        <dbReference type="SAM" id="MobiDB-lite"/>
    </source>
</evidence>
<organism evidence="2 3">
    <name type="scientific">Nicotiana attenuata</name>
    <name type="common">Coyote tobacco</name>
    <dbReference type="NCBI Taxonomy" id="49451"/>
    <lineage>
        <taxon>Eukaryota</taxon>
        <taxon>Viridiplantae</taxon>
        <taxon>Streptophyta</taxon>
        <taxon>Embryophyta</taxon>
        <taxon>Tracheophyta</taxon>
        <taxon>Spermatophyta</taxon>
        <taxon>Magnoliopsida</taxon>
        <taxon>eudicotyledons</taxon>
        <taxon>Gunneridae</taxon>
        <taxon>Pentapetalae</taxon>
        <taxon>asterids</taxon>
        <taxon>lamiids</taxon>
        <taxon>Solanales</taxon>
        <taxon>Solanaceae</taxon>
        <taxon>Nicotianoideae</taxon>
        <taxon>Nicotianeae</taxon>
        <taxon>Nicotiana</taxon>
    </lineage>
</organism>
<gene>
    <name evidence="2" type="ORF">A4A49_03627</name>
</gene>
<feature type="compositionally biased region" description="Basic and acidic residues" evidence="1">
    <location>
        <begin position="106"/>
        <end position="131"/>
    </location>
</feature>
<keyword evidence="3" id="KW-1185">Reference proteome</keyword>
<name>A0A1J6IUR7_NICAT</name>
<feature type="region of interest" description="Disordered" evidence="1">
    <location>
        <begin position="51"/>
        <end position="164"/>
    </location>
</feature>
<reference evidence="2" key="1">
    <citation type="submission" date="2016-11" db="EMBL/GenBank/DDBJ databases">
        <title>The genome of Nicotiana attenuata.</title>
        <authorList>
            <person name="Xu S."/>
            <person name="Brockmoeller T."/>
            <person name="Gaquerel E."/>
            <person name="Navarro A."/>
            <person name="Kuhl H."/>
            <person name="Gase K."/>
            <person name="Ling Z."/>
            <person name="Zhou W."/>
            <person name="Kreitzer C."/>
            <person name="Stanke M."/>
            <person name="Tang H."/>
            <person name="Lyons E."/>
            <person name="Pandey P."/>
            <person name="Pandey S.P."/>
            <person name="Timmermann B."/>
            <person name="Baldwin I.T."/>
        </authorList>
    </citation>
    <scope>NUCLEOTIDE SEQUENCE [LARGE SCALE GENOMIC DNA]</scope>
    <source>
        <strain evidence="2">UT</strain>
    </source>
</reference>
<dbReference type="EMBL" id="MJEQ01037183">
    <property type="protein sequence ID" value="OIT08020.1"/>
    <property type="molecule type" value="Genomic_DNA"/>
</dbReference>
<protein>
    <submittedName>
        <fullName evidence="2">Uncharacterized protein</fullName>
    </submittedName>
</protein>
<comment type="caution">
    <text evidence="2">The sequence shown here is derived from an EMBL/GenBank/DDBJ whole genome shotgun (WGS) entry which is preliminary data.</text>
</comment>
<feature type="compositionally biased region" description="Basic and acidic residues" evidence="1">
    <location>
        <begin position="63"/>
        <end position="75"/>
    </location>
</feature>
<proteinExistence type="predicted"/>